<dbReference type="SUPFAM" id="SSF54277">
    <property type="entry name" value="CAD &amp; PB1 domains"/>
    <property type="match status" value="1"/>
</dbReference>
<comment type="subcellular location">
    <subcellularLocation>
        <location evidence="1 9">Nucleus</location>
    </subcellularLocation>
</comment>
<feature type="compositionally biased region" description="Polar residues" evidence="10">
    <location>
        <begin position="835"/>
        <end position="845"/>
    </location>
</feature>
<feature type="domain" description="TF-B3" evidence="11">
    <location>
        <begin position="137"/>
        <end position="239"/>
    </location>
</feature>
<dbReference type="InterPro" id="IPR003340">
    <property type="entry name" value="B3_DNA-bd"/>
</dbReference>
<feature type="region of interest" description="Disordered" evidence="10">
    <location>
        <begin position="808"/>
        <end position="845"/>
    </location>
</feature>
<dbReference type="GO" id="GO:0009734">
    <property type="term" value="P:auxin-activated signaling pathway"/>
    <property type="evidence" value="ECO:0007669"/>
    <property type="project" value="UniProtKB-KW"/>
</dbReference>
<keyword evidence="5 9" id="KW-0238">DNA-binding</keyword>
<dbReference type="AlphaFoldDB" id="A0A6J1BYD6"/>
<evidence type="ECO:0000256" key="3">
    <source>
        <dbReference type="ARBA" id="ARBA00011726"/>
    </source>
</evidence>
<organism evidence="13 14">
    <name type="scientific">Momordica charantia</name>
    <name type="common">Bitter gourd</name>
    <name type="synonym">Balsam pear</name>
    <dbReference type="NCBI Taxonomy" id="3673"/>
    <lineage>
        <taxon>Eukaryota</taxon>
        <taxon>Viridiplantae</taxon>
        <taxon>Streptophyta</taxon>
        <taxon>Embryophyta</taxon>
        <taxon>Tracheophyta</taxon>
        <taxon>Spermatophyta</taxon>
        <taxon>Magnoliopsida</taxon>
        <taxon>eudicotyledons</taxon>
        <taxon>Gunneridae</taxon>
        <taxon>Pentapetalae</taxon>
        <taxon>rosids</taxon>
        <taxon>fabids</taxon>
        <taxon>Cucurbitales</taxon>
        <taxon>Cucurbitaceae</taxon>
        <taxon>Momordiceae</taxon>
        <taxon>Momordica</taxon>
    </lineage>
</organism>
<dbReference type="PANTHER" id="PTHR31384:SF79">
    <property type="entry name" value="AUXIN RESPONSE FACTOR 2"/>
    <property type="match status" value="1"/>
</dbReference>
<evidence type="ECO:0000259" key="11">
    <source>
        <dbReference type="PROSITE" id="PS50863"/>
    </source>
</evidence>
<dbReference type="KEGG" id="mcha:111006864"/>
<dbReference type="FunFam" id="3.10.20.90:FF:000047">
    <property type="entry name" value="Auxin response factor"/>
    <property type="match status" value="1"/>
</dbReference>
<sequence length="845" mass="93659">MASSEVSINPNSAKDPDPPIALSARDAEIALYTELWNACAGPLVSVPREKERVFYFPQGHIEQVEASTNQVADQQMPVYNLPSKILCRVINVHLKAEPDTDEVFAQITLLPEANQDEDAVDKEPPPPPPRRFHVHSFCKTLTASDTSTHGGFSVLRRHADECLPPLDMSRQPPTQELVAKDLHGSEWRFRHIFRGQPRRHLLQSGWSVFVSSKRLVAGDAFIFLRGENGELRVGVRRAMRQHGNVPSSVISSHSMHLGVLATAWHAISTGTMFTVYYKPRTSPSEFIVPYDQYMESIKKSYTIGMRFKMRFEGEEAPEQRFTGTIIGCEDADPKRWKDSKWRCLKVRWDETSTISRPERVSPWKIEPALAPPALNPIPITRPKRPRSNMVPTSPDSSVLTREGSSRLAVDPSPASAFTRVLQGQEFSTLRGNFGDGNDPDAAEKSVMWPPSLDDEKIDVVSTPNKHGADSWMPPGRSETTYADLLSGFGTNLDSPHGVRAAMGDSAVVAASSIRKHAMDQDGKFNFLGGRSWSVMSSGGLSLNLVDSSQKAHIQGGDLPYQVRGNATFNGFGDHTMAHCHGVEHSRGNWFMPPPSSHFDYPVHSTELMSKPMLFQNQDVLKPKDGNCKLFGISLIKNPAIQAIPDPAGFNRNMMNEADVVHLNTHQMHSNESGLKSELSKGSKLVDKSLAVIEVDKSQQTCTQNLKDAQSKSQGGSTRSCTKVHKQGIALGRSVDLSKFNNYDELVAELDELFEFGGELLAPKKNWLIVYTDDEGDMMLVGDDPWQEFCGMVRKIFIYTREEVQKMNPAGSLNLKRDENPSVGEGEEAKEIKSQAVPSMSAPESS</sequence>
<evidence type="ECO:0000256" key="8">
    <source>
        <dbReference type="ARBA" id="ARBA00023294"/>
    </source>
</evidence>
<feature type="compositionally biased region" description="Polar residues" evidence="10">
    <location>
        <begin position="389"/>
        <end position="399"/>
    </location>
</feature>
<evidence type="ECO:0000259" key="12">
    <source>
        <dbReference type="PROSITE" id="PS51745"/>
    </source>
</evidence>
<keyword evidence="7 9" id="KW-0539">Nucleus</keyword>
<gene>
    <name evidence="14" type="primary">LOC111006864</name>
</gene>
<dbReference type="Proteomes" id="UP000504603">
    <property type="component" value="Unplaced"/>
</dbReference>
<dbReference type="InterPro" id="IPR015300">
    <property type="entry name" value="DNA-bd_pseudobarrel_sf"/>
</dbReference>
<dbReference type="PROSITE" id="PS50863">
    <property type="entry name" value="B3"/>
    <property type="match status" value="1"/>
</dbReference>
<dbReference type="SUPFAM" id="SSF101936">
    <property type="entry name" value="DNA-binding pseudobarrel domain"/>
    <property type="match status" value="1"/>
</dbReference>
<dbReference type="CDD" id="cd10017">
    <property type="entry name" value="B3_DNA"/>
    <property type="match status" value="1"/>
</dbReference>
<keyword evidence="8 9" id="KW-0927">Auxin signaling pathway</keyword>
<evidence type="ECO:0000256" key="2">
    <source>
        <dbReference type="ARBA" id="ARBA00007853"/>
    </source>
</evidence>
<comment type="similarity">
    <text evidence="2 9">Belongs to the ARF family.</text>
</comment>
<evidence type="ECO:0000256" key="1">
    <source>
        <dbReference type="ARBA" id="ARBA00004123"/>
    </source>
</evidence>
<dbReference type="GeneID" id="111006864"/>
<protein>
    <recommendedName>
        <fullName evidence="9">Auxin response factor</fullName>
    </recommendedName>
</protein>
<dbReference type="FunFam" id="2.30.30.1040:FF:000001">
    <property type="entry name" value="Auxin response factor"/>
    <property type="match status" value="1"/>
</dbReference>
<dbReference type="Gene3D" id="2.30.30.1040">
    <property type="match status" value="1"/>
</dbReference>
<feature type="domain" description="PB1" evidence="12">
    <location>
        <begin position="718"/>
        <end position="802"/>
    </location>
</feature>
<dbReference type="Pfam" id="PF02309">
    <property type="entry name" value="AUX_IAA"/>
    <property type="match status" value="1"/>
</dbReference>
<keyword evidence="4 9" id="KW-0805">Transcription regulation</keyword>
<dbReference type="GO" id="GO:0006355">
    <property type="term" value="P:regulation of DNA-templated transcription"/>
    <property type="evidence" value="ECO:0007669"/>
    <property type="project" value="InterPro"/>
</dbReference>
<evidence type="ECO:0000256" key="7">
    <source>
        <dbReference type="ARBA" id="ARBA00023242"/>
    </source>
</evidence>
<dbReference type="Gene3D" id="2.40.330.10">
    <property type="entry name" value="DNA-binding pseudobarrel domain"/>
    <property type="match status" value="1"/>
</dbReference>
<dbReference type="PROSITE" id="PS51745">
    <property type="entry name" value="PB1"/>
    <property type="match status" value="1"/>
</dbReference>
<dbReference type="Pfam" id="PF02362">
    <property type="entry name" value="B3"/>
    <property type="match status" value="1"/>
</dbReference>
<dbReference type="GO" id="GO:0005634">
    <property type="term" value="C:nucleus"/>
    <property type="evidence" value="ECO:0007669"/>
    <property type="project" value="UniProtKB-SubCell"/>
</dbReference>
<evidence type="ECO:0000313" key="13">
    <source>
        <dbReference type="Proteomes" id="UP000504603"/>
    </source>
</evidence>
<reference evidence="14" key="1">
    <citation type="submission" date="2025-08" db="UniProtKB">
        <authorList>
            <consortium name="RefSeq"/>
        </authorList>
    </citation>
    <scope>IDENTIFICATION</scope>
    <source>
        <strain evidence="14">OHB3-1</strain>
    </source>
</reference>
<evidence type="ECO:0000313" key="14">
    <source>
        <dbReference type="RefSeq" id="XP_022134641.1"/>
    </source>
</evidence>
<dbReference type="Gene3D" id="3.10.20.90">
    <property type="entry name" value="Phosphatidylinositol 3-kinase Catalytic Subunit, Chain A, domain 1"/>
    <property type="match status" value="1"/>
</dbReference>
<dbReference type="InterPro" id="IPR010525">
    <property type="entry name" value="ARF_dom"/>
</dbReference>
<dbReference type="InterPro" id="IPR033389">
    <property type="entry name" value="AUX/IAA_dom"/>
</dbReference>
<feature type="region of interest" description="Disordered" evidence="10">
    <location>
        <begin position="1"/>
        <end position="20"/>
    </location>
</feature>
<feature type="compositionally biased region" description="Polar residues" evidence="10">
    <location>
        <begin position="1"/>
        <end position="12"/>
    </location>
</feature>
<evidence type="ECO:0000256" key="5">
    <source>
        <dbReference type="ARBA" id="ARBA00023125"/>
    </source>
</evidence>
<comment type="subunit">
    <text evidence="3 9">Homodimers and heterodimers.</text>
</comment>
<keyword evidence="13" id="KW-1185">Reference proteome</keyword>
<dbReference type="InterPro" id="IPR044835">
    <property type="entry name" value="ARF_plant"/>
</dbReference>
<dbReference type="PANTHER" id="PTHR31384">
    <property type="entry name" value="AUXIN RESPONSE FACTOR 4-RELATED"/>
    <property type="match status" value="1"/>
</dbReference>
<dbReference type="SMART" id="SM01019">
    <property type="entry name" value="B3"/>
    <property type="match status" value="1"/>
</dbReference>
<dbReference type="OrthoDB" id="1912783at2759"/>
<feature type="region of interest" description="Disordered" evidence="10">
    <location>
        <begin position="374"/>
        <end position="411"/>
    </location>
</feature>
<dbReference type="FunFam" id="2.40.330.10:FF:000001">
    <property type="entry name" value="Auxin response factor"/>
    <property type="match status" value="1"/>
</dbReference>
<dbReference type="GO" id="GO:0003677">
    <property type="term" value="F:DNA binding"/>
    <property type="evidence" value="ECO:0007669"/>
    <property type="project" value="UniProtKB-KW"/>
</dbReference>
<dbReference type="RefSeq" id="XP_022134641.1">
    <property type="nucleotide sequence ID" value="XM_022278949.1"/>
</dbReference>
<evidence type="ECO:0000256" key="4">
    <source>
        <dbReference type="ARBA" id="ARBA00023015"/>
    </source>
</evidence>
<evidence type="ECO:0000256" key="6">
    <source>
        <dbReference type="ARBA" id="ARBA00023163"/>
    </source>
</evidence>
<name>A0A6J1BYD6_MOMCH</name>
<dbReference type="InterPro" id="IPR053793">
    <property type="entry name" value="PB1-like"/>
</dbReference>
<evidence type="ECO:0000256" key="10">
    <source>
        <dbReference type="SAM" id="MobiDB-lite"/>
    </source>
</evidence>
<dbReference type="Pfam" id="PF06507">
    <property type="entry name" value="ARF_AD"/>
    <property type="match status" value="1"/>
</dbReference>
<comment type="function">
    <text evidence="9">Auxin response factors (ARFs) are transcriptional factors that bind specifically to the DNA sequence 5'-TGTCTC-3' found in the auxin-responsive promoter elements (AuxREs).</text>
</comment>
<evidence type="ECO:0000256" key="9">
    <source>
        <dbReference type="RuleBase" id="RU004561"/>
    </source>
</evidence>
<accession>A0A6J1BYD6</accession>
<proteinExistence type="inferred from homology"/>
<keyword evidence="6 9" id="KW-0804">Transcription</keyword>